<dbReference type="Proteomes" id="UP000295063">
    <property type="component" value="Unassembled WGS sequence"/>
</dbReference>
<dbReference type="InterPro" id="IPR037171">
    <property type="entry name" value="NagB/RpiA_transferase-like"/>
</dbReference>
<reference evidence="7 8" key="1">
    <citation type="submission" date="2019-03" db="EMBL/GenBank/DDBJ databases">
        <title>Genomic Encyclopedia of Type Strains, Phase IV (KMG-IV): sequencing the most valuable type-strain genomes for metagenomic binning, comparative biology and taxonomic classification.</title>
        <authorList>
            <person name="Goeker M."/>
        </authorList>
    </citation>
    <scope>NUCLEOTIDE SEQUENCE [LARGE SCALE GENOMIC DNA]</scope>
    <source>
        <strain evidence="7 8">DSM 15969</strain>
    </source>
</reference>
<feature type="domain" description="Sugar-binding" evidence="5">
    <location>
        <begin position="93"/>
        <end position="335"/>
    </location>
</feature>
<evidence type="ECO:0000313" key="7">
    <source>
        <dbReference type="EMBL" id="TCL36205.1"/>
    </source>
</evidence>
<evidence type="ECO:0000256" key="1">
    <source>
        <dbReference type="ARBA" id="ARBA00010466"/>
    </source>
</evidence>
<dbReference type="InterPro" id="IPR048715">
    <property type="entry name" value="CggR_N"/>
</dbReference>
<keyword evidence="8" id="KW-1185">Reference proteome</keyword>
<evidence type="ECO:0000256" key="4">
    <source>
        <dbReference type="ARBA" id="ARBA00023163"/>
    </source>
</evidence>
<dbReference type="InterPro" id="IPR036388">
    <property type="entry name" value="WH-like_DNA-bd_sf"/>
</dbReference>
<dbReference type="Gene3D" id="1.10.10.10">
    <property type="entry name" value="Winged helix-like DNA-binding domain superfamily/Winged helix DNA-binding domain"/>
    <property type="match status" value="1"/>
</dbReference>
<dbReference type="Gene3D" id="3.40.50.1360">
    <property type="match status" value="1"/>
</dbReference>
<gene>
    <name evidence="7" type="ORF">EV210_109154</name>
</gene>
<protein>
    <submittedName>
        <fullName evidence="7">Central glycolytic genes regulator</fullName>
    </submittedName>
</protein>
<dbReference type="SUPFAM" id="SSF46785">
    <property type="entry name" value="Winged helix' DNA-binding domain"/>
    <property type="match status" value="1"/>
</dbReference>
<keyword evidence="2" id="KW-0805">Transcription regulation</keyword>
<dbReference type="GO" id="GO:0030246">
    <property type="term" value="F:carbohydrate binding"/>
    <property type="evidence" value="ECO:0007669"/>
    <property type="project" value="InterPro"/>
</dbReference>
<evidence type="ECO:0000256" key="2">
    <source>
        <dbReference type="ARBA" id="ARBA00023015"/>
    </source>
</evidence>
<evidence type="ECO:0000259" key="6">
    <source>
        <dbReference type="Pfam" id="PF21715"/>
    </source>
</evidence>
<dbReference type="InterPro" id="IPR036390">
    <property type="entry name" value="WH_DNA-bd_sf"/>
</dbReference>
<dbReference type="InterPro" id="IPR007324">
    <property type="entry name" value="Sugar-bd_dom_put"/>
</dbReference>
<dbReference type="SUPFAM" id="SSF100950">
    <property type="entry name" value="NagB/RpiA/CoA transferase-like"/>
    <property type="match status" value="1"/>
</dbReference>
<evidence type="ECO:0000313" key="8">
    <source>
        <dbReference type="Proteomes" id="UP000295063"/>
    </source>
</evidence>
<proteinExistence type="inferred from homology"/>
<organism evidence="7 8">
    <name type="scientific">Anaerospora hongkongensis</name>
    <dbReference type="NCBI Taxonomy" id="244830"/>
    <lineage>
        <taxon>Bacteria</taxon>
        <taxon>Bacillati</taxon>
        <taxon>Bacillota</taxon>
        <taxon>Negativicutes</taxon>
        <taxon>Selenomonadales</taxon>
        <taxon>Sporomusaceae</taxon>
        <taxon>Anaerospora</taxon>
    </lineage>
</organism>
<sequence length="352" mass="37678">MKDVARLHRKIAPELITIIEDRYNILRHIQFSQPVGRRALAAMLDMGERGIRAQVDFLKSAGLVDFTPLGMTITREGTAILADLAEYIRLMHGLTDLEEELASKLKLKRVVIIPGDSEEDQAARRELGRAAAGVLSQYLGNNSTIAVSGGSTMAVVAEAVQASAAAVTVVPARGGLGEEVEFQANTVASVMAAKLGGRYRMLHIPDGLSEKSLEIILENDSNMRMVADMIRHADILIHGIGQAREMAVRRNMSEAAVAEILATGAVGEALGHYCSLQGEIVYVTNSVGLRLDELESIGLVVAVAGGSDKAQAIVAVTSAGGQSVLVTDEAAARRVRTIINHHNFEEEFIHGN</sequence>
<accession>A0A4R1Q485</accession>
<comment type="similarity">
    <text evidence="1">Belongs to the SorC transcriptional regulatory family.</text>
</comment>
<dbReference type="PANTHER" id="PTHR34294">
    <property type="entry name" value="TRANSCRIPTIONAL REGULATOR-RELATED"/>
    <property type="match status" value="1"/>
</dbReference>
<keyword evidence="3" id="KW-0238">DNA-binding</keyword>
<dbReference type="Pfam" id="PF04198">
    <property type="entry name" value="Sugar-bind"/>
    <property type="match status" value="1"/>
</dbReference>
<feature type="domain" description="CggR N-terminal DNA binding" evidence="6">
    <location>
        <begin position="18"/>
        <end position="87"/>
    </location>
</feature>
<name>A0A4R1Q485_9FIRM</name>
<dbReference type="Pfam" id="PF21715">
    <property type="entry name" value="CggR_N"/>
    <property type="match status" value="1"/>
</dbReference>
<dbReference type="GO" id="GO:0003677">
    <property type="term" value="F:DNA binding"/>
    <property type="evidence" value="ECO:0007669"/>
    <property type="project" value="UniProtKB-KW"/>
</dbReference>
<dbReference type="AlphaFoldDB" id="A0A4R1Q485"/>
<evidence type="ECO:0000259" key="5">
    <source>
        <dbReference type="Pfam" id="PF04198"/>
    </source>
</evidence>
<dbReference type="PANTHER" id="PTHR34294:SF5">
    <property type="entry name" value="CENTRAL GLYCOLYTIC GENES REGULATOR"/>
    <property type="match status" value="1"/>
</dbReference>
<dbReference type="InterPro" id="IPR051054">
    <property type="entry name" value="SorC_transcr_regulators"/>
</dbReference>
<dbReference type="EMBL" id="SLUI01000009">
    <property type="protein sequence ID" value="TCL36205.1"/>
    <property type="molecule type" value="Genomic_DNA"/>
</dbReference>
<comment type="caution">
    <text evidence="7">The sequence shown here is derived from an EMBL/GenBank/DDBJ whole genome shotgun (WGS) entry which is preliminary data.</text>
</comment>
<evidence type="ECO:0000256" key="3">
    <source>
        <dbReference type="ARBA" id="ARBA00023125"/>
    </source>
</evidence>
<keyword evidence="4" id="KW-0804">Transcription</keyword>